<dbReference type="PANTHER" id="PTHR39330">
    <property type="entry name" value="ETHANOLAMINE AMMONIA-LYASE LIGHT CHAIN"/>
    <property type="match status" value="1"/>
</dbReference>
<feature type="binding site" evidence="5">
    <location>
        <position position="177"/>
    </location>
    <ligand>
        <name>adenosylcob(III)alamin</name>
        <dbReference type="ChEBI" id="CHEBI:18408"/>
    </ligand>
</feature>
<comment type="similarity">
    <text evidence="5">Belongs to the EutC family.</text>
</comment>
<dbReference type="AlphaFoldDB" id="A0A423PKV2"/>
<dbReference type="EMBL" id="AYKH01000023">
    <property type="protein sequence ID" value="ROO26234.1"/>
    <property type="molecule type" value="Genomic_DNA"/>
</dbReference>
<dbReference type="HAMAP" id="MF_00601">
    <property type="entry name" value="EutC"/>
    <property type="match status" value="1"/>
</dbReference>
<dbReference type="GO" id="GO:0009350">
    <property type="term" value="C:ethanolamine ammonia-lyase complex"/>
    <property type="evidence" value="ECO:0007669"/>
    <property type="project" value="UniProtKB-UniRule"/>
</dbReference>
<dbReference type="UniPathway" id="UPA00560"/>
<evidence type="ECO:0000256" key="5">
    <source>
        <dbReference type="HAMAP-Rule" id="MF_00601"/>
    </source>
</evidence>
<dbReference type="PANTHER" id="PTHR39330:SF1">
    <property type="entry name" value="ETHANOLAMINE AMMONIA-LYASE SMALL SUBUNIT"/>
    <property type="match status" value="1"/>
</dbReference>
<reference evidence="6 7" key="1">
    <citation type="submission" date="2013-10" db="EMBL/GenBank/DDBJ databases">
        <title>Salinisphaera orenii MK-B5 Genome Sequencing.</title>
        <authorList>
            <person name="Lai Q."/>
            <person name="Li C."/>
            <person name="Shao Z."/>
        </authorList>
    </citation>
    <scope>NUCLEOTIDE SEQUENCE [LARGE SCALE GENOMIC DNA]</scope>
    <source>
        <strain evidence="6 7">MK-B5</strain>
    </source>
</reference>
<evidence type="ECO:0000256" key="4">
    <source>
        <dbReference type="ARBA" id="ARBA00024446"/>
    </source>
</evidence>
<keyword evidence="3 5" id="KW-0170">Cobalt</keyword>
<keyword evidence="4 5" id="KW-1283">Bacterial microcompartment</keyword>
<keyword evidence="7" id="KW-1185">Reference proteome</keyword>
<comment type="subunit">
    <text evidence="5">The basic unit is a heterodimer which dimerizes to form tetramers. The heterotetramers trimerize; 6 large subunits form a core ring with 6 small subunits projecting outwards.</text>
</comment>
<feature type="binding site" evidence="5">
    <location>
        <position position="227"/>
    </location>
    <ligand>
        <name>adenosylcob(III)alamin</name>
        <dbReference type="ChEBI" id="CHEBI:18408"/>
    </ligand>
</feature>
<dbReference type="Pfam" id="PF05985">
    <property type="entry name" value="EutC"/>
    <property type="match status" value="1"/>
</dbReference>
<organism evidence="6 7">
    <name type="scientific">Salinisphaera orenii MK-B5</name>
    <dbReference type="NCBI Taxonomy" id="856730"/>
    <lineage>
        <taxon>Bacteria</taxon>
        <taxon>Pseudomonadati</taxon>
        <taxon>Pseudomonadota</taxon>
        <taxon>Gammaproteobacteria</taxon>
        <taxon>Salinisphaerales</taxon>
        <taxon>Salinisphaeraceae</taxon>
        <taxon>Salinisphaera</taxon>
    </lineage>
</organism>
<accession>A0A423PKV2</accession>
<dbReference type="InterPro" id="IPR042251">
    <property type="entry name" value="EutC_C"/>
</dbReference>
<dbReference type="InterPro" id="IPR009246">
    <property type="entry name" value="EutC"/>
</dbReference>
<comment type="caution">
    <text evidence="6">The sequence shown here is derived from an EMBL/GenBank/DDBJ whole genome shotgun (WGS) entry which is preliminary data.</text>
</comment>
<dbReference type="NCBIfam" id="NF003971">
    <property type="entry name" value="PRK05465.1"/>
    <property type="match status" value="1"/>
</dbReference>
<dbReference type="GO" id="GO:0008851">
    <property type="term" value="F:ethanolamine ammonia-lyase activity"/>
    <property type="evidence" value="ECO:0007669"/>
    <property type="project" value="UniProtKB-UniRule"/>
</dbReference>
<keyword evidence="2 5" id="KW-0456">Lyase</keyword>
<sequence>MMADETDPAETTETAVVRNPWRRLRSFTDARIGLGRAGISLPTSRLLEFQLAHAQARDAVHWPLDVPALCEQLANCGEPVPAGEPIALHTRAEHRTMYLQRPDLGRRLDEASVERLSQTGDDHGAAFDLALVVVDGLSARAVQEHAAPFISALAEALAEDDATWRIAPLTVVEQGRVAIGDEIGERLNARAVVVLVGERPGLSSPDSLGLYLTWAPRVGVTDADRNCISNVRPAGLALTEAARRLRYLLREARERELSGVALKDRSEDDVIEHAGEPGNFLTD</sequence>
<comment type="catalytic activity">
    <reaction evidence="5">
        <text>ethanolamine = acetaldehyde + NH4(+)</text>
        <dbReference type="Rhea" id="RHEA:15313"/>
        <dbReference type="ChEBI" id="CHEBI:15343"/>
        <dbReference type="ChEBI" id="CHEBI:28938"/>
        <dbReference type="ChEBI" id="CHEBI:57603"/>
        <dbReference type="EC" id="4.3.1.7"/>
    </reaction>
</comment>
<gene>
    <name evidence="5" type="primary">eutC</name>
    <name evidence="6" type="ORF">SAOR_11070</name>
</gene>
<feature type="binding site" evidence="5">
    <location>
        <position position="198"/>
    </location>
    <ligand>
        <name>adenosylcob(III)alamin</name>
        <dbReference type="ChEBI" id="CHEBI:18408"/>
    </ligand>
</feature>
<dbReference type="GO" id="GO:0006520">
    <property type="term" value="P:amino acid metabolic process"/>
    <property type="evidence" value="ECO:0007669"/>
    <property type="project" value="InterPro"/>
</dbReference>
<comment type="pathway">
    <text evidence="5">Amine and polyamine degradation; ethanolamine degradation.</text>
</comment>
<dbReference type="Proteomes" id="UP000283993">
    <property type="component" value="Unassembled WGS sequence"/>
</dbReference>
<dbReference type="PIRSF" id="PIRSF018982">
    <property type="entry name" value="EutC"/>
    <property type="match status" value="1"/>
</dbReference>
<comment type="cofactor">
    <cofactor evidence="5">
        <name>adenosylcob(III)alamin</name>
        <dbReference type="ChEBI" id="CHEBI:18408"/>
    </cofactor>
    <text evidence="5">Binds between the large and small subunits.</text>
</comment>
<dbReference type="GO" id="GO:0031419">
    <property type="term" value="F:cobalamin binding"/>
    <property type="evidence" value="ECO:0007669"/>
    <property type="project" value="UniProtKB-UniRule"/>
</dbReference>
<comment type="subcellular location">
    <subcellularLocation>
        <location evidence="5">Bacterial microcompartment</location>
    </subcellularLocation>
</comment>
<evidence type="ECO:0000256" key="1">
    <source>
        <dbReference type="ARBA" id="ARBA00022628"/>
    </source>
</evidence>
<comment type="function">
    <text evidence="5">Catalyzes the deamination of various vicinal amino-alcohols to oxo compounds. Allows this organism to utilize ethanolamine as the sole source of nitrogen and carbon in the presence of external vitamin B12.</text>
</comment>
<evidence type="ECO:0000313" key="6">
    <source>
        <dbReference type="EMBL" id="ROO26234.1"/>
    </source>
</evidence>
<name>A0A423PKV2_9GAMM</name>
<dbReference type="Gene3D" id="1.10.30.40">
    <property type="entry name" value="Ethanolamine ammonia-lyase light chain (EutC), N-terminal domain"/>
    <property type="match status" value="1"/>
</dbReference>
<protein>
    <recommendedName>
        <fullName evidence="5">Ethanolamine ammonia-lyase small subunit</fullName>
        <shortName evidence="5">EAL small subunit</shortName>
        <ecNumber evidence="5">4.3.1.7</ecNumber>
    </recommendedName>
</protein>
<dbReference type="InterPro" id="IPR042255">
    <property type="entry name" value="EutC_N"/>
</dbReference>
<evidence type="ECO:0000313" key="7">
    <source>
        <dbReference type="Proteomes" id="UP000283993"/>
    </source>
</evidence>
<dbReference type="GO" id="GO:0031471">
    <property type="term" value="C:ethanolamine degradation polyhedral organelle"/>
    <property type="evidence" value="ECO:0007669"/>
    <property type="project" value="UniProtKB-UniRule"/>
</dbReference>
<evidence type="ECO:0000256" key="3">
    <source>
        <dbReference type="ARBA" id="ARBA00023285"/>
    </source>
</evidence>
<dbReference type="EC" id="4.3.1.7" evidence="5"/>
<dbReference type="Gene3D" id="3.40.50.11240">
    <property type="entry name" value="Ethanolamine ammonia-lyase light chain (EutC)"/>
    <property type="match status" value="1"/>
</dbReference>
<evidence type="ECO:0000256" key="2">
    <source>
        <dbReference type="ARBA" id="ARBA00023239"/>
    </source>
</evidence>
<dbReference type="GO" id="GO:0046336">
    <property type="term" value="P:ethanolamine catabolic process"/>
    <property type="evidence" value="ECO:0007669"/>
    <property type="project" value="UniProtKB-UniRule"/>
</dbReference>
<keyword evidence="1 5" id="KW-0846">Cobalamin</keyword>
<proteinExistence type="inferred from homology"/>